<dbReference type="PANTHER" id="PTHR22911">
    <property type="entry name" value="ACYL-MALONYL CONDENSING ENZYME-RELATED"/>
    <property type="match status" value="1"/>
</dbReference>
<dbReference type="SUPFAM" id="SSF103481">
    <property type="entry name" value="Multidrug resistance efflux transporter EmrE"/>
    <property type="match status" value="2"/>
</dbReference>
<dbReference type="AlphaFoldDB" id="A0A1G5BAZ5"/>
<dbReference type="STRING" id="1120976.SAMN03080606_00355"/>
<protein>
    <submittedName>
        <fullName evidence="4">Threonine/homoserine efflux transporter RhtA</fullName>
    </submittedName>
</protein>
<keyword evidence="2" id="KW-1133">Transmembrane helix</keyword>
<dbReference type="Pfam" id="PF00892">
    <property type="entry name" value="EamA"/>
    <property type="match status" value="2"/>
</dbReference>
<feature type="transmembrane region" description="Helical" evidence="2">
    <location>
        <begin position="148"/>
        <end position="168"/>
    </location>
</feature>
<evidence type="ECO:0000256" key="1">
    <source>
        <dbReference type="ARBA" id="ARBA00007362"/>
    </source>
</evidence>
<feature type="transmembrane region" description="Helical" evidence="2">
    <location>
        <begin position="180"/>
        <end position="201"/>
    </location>
</feature>
<dbReference type="Proteomes" id="UP000198636">
    <property type="component" value="Unassembled WGS sequence"/>
</dbReference>
<reference evidence="4 5" key="1">
    <citation type="submission" date="2016-10" db="EMBL/GenBank/DDBJ databases">
        <authorList>
            <person name="de Groot N.N."/>
        </authorList>
    </citation>
    <scope>NUCLEOTIDE SEQUENCE [LARGE SCALE GENOMIC DNA]</scope>
    <source>
        <strain evidence="4 5">DSM 18978</strain>
    </source>
</reference>
<dbReference type="InterPro" id="IPR000620">
    <property type="entry name" value="EamA_dom"/>
</dbReference>
<proteinExistence type="inferred from homology"/>
<dbReference type="PANTHER" id="PTHR22911:SF79">
    <property type="entry name" value="MOBA-LIKE NTP TRANSFERASE DOMAIN-CONTAINING PROTEIN"/>
    <property type="match status" value="1"/>
</dbReference>
<feature type="transmembrane region" description="Helical" evidence="2">
    <location>
        <begin position="126"/>
        <end position="142"/>
    </location>
</feature>
<feature type="transmembrane region" description="Helical" evidence="2">
    <location>
        <begin position="243"/>
        <end position="261"/>
    </location>
</feature>
<feature type="transmembrane region" description="Helical" evidence="2">
    <location>
        <begin position="95"/>
        <end position="117"/>
    </location>
</feature>
<feature type="domain" description="EamA" evidence="3">
    <location>
        <begin position="5"/>
        <end position="140"/>
    </location>
</feature>
<name>A0A1G5BAZ5_9FIRM</name>
<dbReference type="Gene3D" id="1.10.3730.20">
    <property type="match status" value="2"/>
</dbReference>
<dbReference type="EMBL" id="FMUS01000002">
    <property type="protein sequence ID" value="SCX87283.1"/>
    <property type="molecule type" value="Genomic_DNA"/>
</dbReference>
<keyword evidence="2" id="KW-0812">Transmembrane</keyword>
<evidence type="ECO:0000256" key="2">
    <source>
        <dbReference type="SAM" id="Phobius"/>
    </source>
</evidence>
<keyword evidence="2" id="KW-0472">Membrane</keyword>
<feature type="transmembrane region" description="Helical" evidence="2">
    <location>
        <begin position="267"/>
        <end position="284"/>
    </location>
</feature>
<feature type="transmembrane region" description="Helical" evidence="2">
    <location>
        <begin position="213"/>
        <end position="231"/>
    </location>
</feature>
<feature type="transmembrane region" description="Helical" evidence="2">
    <location>
        <begin position="7"/>
        <end position="28"/>
    </location>
</feature>
<comment type="similarity">
    <text evidence="1">Belongs to the EamA transporter family.</text>
</comment>
<dbReference type="GO" id="GO:0016020">
    <property type="term" value="C:membrane"/>
    <property type="evidence" value="ECO:0007669"/>
    <property type="project" value="InterPro"/>
</dbReference>
<evidence type="ECO:0000313" key="4">
    <source>
        <dbReference type="EMBL" id="SCX87283.1"/>
    </source>
</evidence>
<accession>A0A1G5BAZ5</accession>
<feature type="domain" description="EamA" evidence="3">
    <location>
        <begin position="151"/>
        <end position="284"/>
    </location>
</feature>
<sequence>MKIKFAYIWIIVGAALWGHIGIFVRGLSEIGFSALQIVTLRILTAAIILLTYVYFKDRKQLIIKLKDSIYFVGTGIFSIVFFSWCYFTAMEETSLTIAVILLYTAPAFVTILSRIIFKEYFTKKKLFSLLVTLIGIILVIGYTPGENISLYGLVVGLGSGFGYALYSIFGKAALNKYSTLTTTTYTFLLASIAIFPFSGLWRMTAEFNEGISWLYVIGLGLIPTALAYIFYTKGLSQIEPSRASITATVEPVVATLVGVLYFKESLALWQFIGILLVLTAVLLVQDSKEQANKVVNMEHLKEQE</sequence>
<gene>
    <name evidence="4" type="ORF">SAMN03080606_00355</name>
</gene>
<dbReference type="OrthoDB" id="6707571at2"/>
<feature type="transmembrane region" description="Helical" evidence="2">
    <location>
        <begin position="67"/>
        <end position="89"/>
    </location>
</feature>
<dbReference type="RefSeq" id="WP_091539287.1">
    <property type="nucleotide sequence ID" value="NZ_FMUS01000002.1"/>
</dbReference>
<organism evidence="4 5">
    <name type="scientific">Alkaliphilus peptidifermentans DSM 18978</name>
    <dbReference type="NCBI Taxonomy" id="1120976"/>
    <lineage>
        <taxon>Bacteria</taxon>
        <taxon>Bacillati</taxon>
        <taxon>Bacillota</taxon>
        <taxon>Clostridia</taxon>
        <taxon>Peptostreptococcales</taxon>
        <taxon>Natronincolaceae</taxon>
        <taxon>Alkaliphilus</taxon>
    </lineage>
</organism>
<feature type="transmembrane region" description="Helical" evidence="2">
    <location>
        <begin position="34"/>
        <end position="55"/>
    </location>
</feature>
<dbReference type="InterPro" id="IPR037185">
    <property type="entry name" value="EmrE-like"/>
</dbReference>
<evidence type="ECO:0000313" key="5">
    <source>
        <dbReference type="Proteomes" id="UP000198636"/>
    </source>
</evidence>
<keyword evidence="5" id="KW-1185">Reference proteome</keyword>
<evidence type="ECO:0000259" key="3">
    <source>
        <dbReference type="Pfam" id="PF00892"/>
    </source>
</evidence>